<dbReference type="InterPro" id="IPR013154">
    <property type="entry name" value="ADH-like_N"/>
</dbReference>
<dbReference type="Pfam" id="PF08240">
    <property type="entry name" value="ADH_N"/>
    <property type="match status" value="1"/>
</dbReference>
<dbReference type="EMBL" id="CP102845">
    <property type="protein sequence ID" value="UVF19271.1"/>
    <property type="molecule type" value="Genomic_DNA"/>
</dbReference>
<dbReference type="PANTHER" id="PTHR43677">
    <property type="entry name" value="SHORT-CHAIN DEHYDROGENASE/REDUCTASE"/>
    <property type="match status" value="1"/>
</dbReference>
<dbReference type="SMART" id="SM00829">
    <property type="entry name" value="PKS_ER"/>
    <property type="match status" value="1"/>
</dbReference>
<name>A0ABY5RPU7_9HYPH</name>
<dbReference type="Proteomes" id="UP001017257">
    <property type="component" value="Chromosome"/>
</dbReference>
<dbReference type="InterPro" id="IPR020843">
    <property type="entry name" value="ER"/>
</dbReference>
<dbReference type="CDD" id="cd08275">
    <property type="entry name" value="MDR3"/>
    <property type="match status" value="1"/>
</dbReference>
<dbReference type="InterPro" id="IPR036291">
    <property type="entry name" value="NAD(P)-bd_dom_sf"/>
</dbReference>
<dbReference type="InterPro" id="IPR051397">
    <property type="entry name" value="Zn-ADH-like_protein"/>
</dbReference>
<accession>A0ABY5RPU7</accession>
<organism evidence="2 3">
    <name type="scientific">Microvirga terrae</name>
    <dbReference type="NCBI Taxonomy" id="2740529"/>
    <lineage>
        <taxon>Bacteria</taxon>
        <taxon>Pseudomonadati</taxon>
        <taxon>Pseudomonadota</taxon>
        <taxon>Alphaproteobacteria</taxon>
        <taxon>Hyphomicrobiales</taxon>
        <taxon>Methylobacteriaceae</taxon>
        <taxon>Microvirga</taxon>
    </lineage>
</organism>
<gene>
    <name evidence="2" type="ORF">HPT29_023025</name>
</gene>
<sequence>MTVQTFQVEAGGVPAMPSGSMHKVVIRKAGGYEQLKLETHPLPEPGKGQVLIRTEAVGVNYADICVRWGVYESARRFVGWPITPGFEYSGWVEDVGREVEHVKPGDPVFGVTLFNGYSTHVCAPADLVWLKPQALDFEAAAGFLAVHLTAYHGLLQNVVIRPGMRVLVHSAGGGVGSALIQLCKLHNLHVTGVVGRSHKVEYVRQLGADAVIDKSTQLLWDETRRLCPDGYDLIFDANGPETLAQSYAHLKPTGKLLVYGFHSFLPKQGGRINYLKAALGMLRMPRFNPLSMTSENKGVVAFNLSFLFPRADLLHAAVNDLTAWLEAGDIRVPKVRSLALENVAQAHRFLESGETTGKLVLRTAPRFRASANEATVQGASAPD</sequence>
<dbReference type="RefSeq" id="WP_259060301.1">
    <property type="nucleotide sequence ID" value="NZ_CP102845.1"/>
</dbReference>
<keyword evidence="3" id="KW-1185">Reference proteome</keyword>
<evidence type="ECO:0000313" key="2">
    <source>
        <dbReference type="EMBL" id="UVF19271.1"/>
    </source>
</evidence>
<dbReference type="PROSITE" id="PS01162">
    <property type="entry name" value="QOR_ZETA_CRYSTAL"/>
    <property type="match status" value="1"/>
</dbReference>
<evidence type="ECO:0000313" key="3">
    <source>
        <dbReference type="Proteomes" id="UP001017257"/>
    </source>
</evidence>
<dbReference type="Pfam" id="PF13602">
    <property type="entry name" value="ADH_zinc_N_2"/>
    <property type="match status" value="1"/>
</dbReference>
<dbReference type="InterPro" id="IPR002364">
    <property type="entry name" value="Quin_OxRdtase/zeta-crystal_CS"/>
</dbReference>
<evidence type="ECO:0000259" key="1">
    <source>
        <dbReference type="SMART" id="SM00829"/>
    </source>
</evidence>
<dbReference type="PANTHER" id="PTHR43677:SF4">
    <property type="entry name" value="QUINONE OXIDOREDUCTASE-LIKE PROTEIN 2"/>
    <property type="match status" value="1"/>
</dbReference>
<dbReference type="InterPro" id="IPR011032">
    <property type="entry name" value="GroES-like_sf"/>
</dbReference>
<dbReference type="SUPFAM" id="SSF51735">
    <property type="entry name" value="NAD(P)-binding Rossmann-fold domains"/>
    <property type="match status" value="1"/>
</dbReference>
<dbReference type="SUPFAM" id="SSF50129">
    <property type="entry name" value="GroES-like"/>
    <property type="match status" value="1"/>
</dbReference>
<reference evidence="2" key="1">
    <citation type="submission" date="2022-08" db="EMBL/GenBank/DDBJ databases">
        <title>Microvirga terrae sp. nov., isolated from soil.</title>
        <authorList>
            <person name="Kim K.H."/>
            <person name="Seo Y.L."/>
            <person name="Kim J.M."/>
            <person name="Lee J.K."/>
            <person name="Han D.M."/>
            <person name="Jeon C.O."/>
        </authorList>
    </citation>
    <scope>NUCLEOTIDE SEQUENCE</scope>
    <source>
        <strain evidence="2">R24</strain>
    </source>
</reference>
<protein>
    <submittedName>
        <fullName evidence="2">Medium chain dehydrogenase/reductase family protein</fullName>
    </submittedName>
</protein>
<proteinExistence type="predicted"/>
<dbReference type="Gene3D" id="3.90.180.10">
    <property type="entry name" value="Medium-chain alcohol dehydrogenases, catalytic domain"/>
    <property type="match status" value="1"/>
</dbReference>
<feature type="domain" description="Enoyl reductase (ER)" evidence="1">
    <location>
        <begin position="30"/>
        <end position="361"/>
    </location>
</feature>
<dbReference type="Gene3D" id="3.40.50.720">
    <property type="entry name" value="NAD(P)-binding Rossmann-like Domain"/>
    <property type="match status" value="1"/>
</dbReference>